<feature type="transmembrane region" description="Helical" evidence="6">
    <location>
        <begin position="214"/>
        <end position="238"/>
    </location>
</feature>
<feature type="transmembrane region" description="Helical" evidence="6">
    <location>
        <begin position="126"/>
        <end position="144"/>
    </location>
</feature>
<feature type="transmembrane region" description="Helical" evidence="6">
    <location>
        <begin position="244"/>
        <end position="262"/>
    </location>
</feature>
<keyword evidence="2" id="KW-1003">Cell membrane</keyword>
<feature type="transmembrane region" description="Helical" evidence="6">
    <location>
        <begin position="7"/>
        <end position="25"/>
    </location>
</feature>
<dbReference type="Pfam" id="PF03706">
    <property type="entry name" value="LPG_synthase_TM"/>
    <property type="match status" value="1"/>
</dbReference>
<evidence type="ECO:0000256" key="3">
    <source>
        <dbReference type="ARBA" id="ARBA00022692"/>
    </source>
</evidence>
<feature type="transmembrane region" description="Helical" evidence="6">
    <location>
        <begin position="274"/>
        <end position="295"/>
    </location>
</feature>
<comment type="subcellular location">
    <subcellularLocation>
        <location evidence="1">Cell membrane</location>
        <topology evidence="1">Multi-pass membrane protein</topology>
    </subcellularLocation>
</comment>
<dbReference type="PANTHER" id="PTHR39087:SF2">
    <property type="entry name" value="UPF0104 MEMBRANE PROTEIN MJ1595"/>
    <property type="match status" value="1"/>
</dbReference>
<accession>A0A3D9LGW3</accession>
<dbReference type="PANTHER" id="PTHR39087">
    <property type="entry name" value="UPF0104 MEMBRANE PROTEIN MJ1595"/>
    <property type="match status" value="1"/>
</dbReference>
<dbReference type="EMBL" id="QREG01000001">
    <property type="protein sequence ID" value="REE05847.1"/>
    <property type="molecule type" value="Genomic_DNA"/>
</dbReference>
<dbReference type="AlphaFoldDB" id="A0A3D9LGW3"/>
<gene>
    <name evidence="7" type="ORF">C7460_101366</name>
</gene>
<dbReference type="OrthoDB" id="9812094at2"/>
<dbReference type="InterPro" id="IPR022791">
    <property type="entry name" value="L-PG_synthase/AglD"/>
</dbReference>
<keyword evidence="3 6" id="KW-0812">Transmembrane</keyword>
<dbReference type="GO" id="GO:0005886">
    <property type="term" value="C:plasma membrane"/>
    <property type="evidence" value="ECO:0007669"/>
    <property type="project" value="UniProtKB-SubCell"/>
</dbReference>
<feature type="transmembrane region" description="Helical" evidence="6">
    <location>
        <begin position="301"/>
        <end position="318"/>
    </location>
</feature>
<evidence type="ECO:0000256" key="1">
    <source>
        <dbReference type="ARBA" id="ARBA00004651"/>
    </source>
</evidence>
<reference evidence="7 8" key="1">
    <citation type="submission" date="2018-07" db="EMBL/GenBank/DDBJ databases">
        <title>Genomic Encyclopedia of Type Strains, Phase IV (KMG-IV): sequencing the most valuable type-strain genomes for metagenomic binning, comparative biology and taxonomic classification.</title>
        <authorList>
            <person name="Goeker M."/>
        </authorList>
    </citation>
    <scope>NUCLEOTIDE SEQUENCE [LARGE SCALE GENOMIC DNA]</scope>
    <source>
        <strain evidence="7 8">DSM 4134</strain>
    </source>
</reference>
<feature type="transmembrane region" description="Helical" evidence="6">
    <location>
        <begin position="37"/>
        <end position="58"/>
    </location>
</feature>
<sequence>MKKLLAVAKYSISLVVAGLLLYFAFRNIDFAEFWERAALVDYSWVVYSILLSMVAYYARAYRWNILLKPLGHTNLNIHRTNLAILVGYLANLAFPRLGEVTRCGMLKRSDDVPVSNALGTVITERVIDLFTLIGLFLFALIAEYDRLITFFATTMGDYDVSQALIWKISLIAALGGIIALLVAYFAYLKFPKVKNFVNELFRGLLSLKDIKNPLGFVLSTVILWTTYYFMSYIIVFSIPETAHLSWMVGVMLLVTGGIALALPVQGGIGTYHAFISAMLVLYAVDDTTGVFLATLLHTSQVVAIALFGGLALIASLFIKKHEQSAENTHH</sequence>
<proteinExistence type="predicted"/>
<evidence type="ECO:0000313" key="7">
    <source>
        <dbReference type="EMBL" id="REE05847.1"/>
    </source>
</evidence>
<comment type="caution">
    <text evidence="7">The sequence shown here is derived from an EMBL/GenBank/DDBJ whole genome shotgun (WGS) entry which is preliminary data.</text>
</comment>
<dbReference type="Proteomes" id="UP000256779">
    <property type="component" value="Unassembled WGS sequence"/>
</dbReference>
<evidence type="ECO:0000256" key="4">
    <source>
        <dbReference type="ARBA" id="ARBA00022989"/>
    </source>
</evidence>
<keyword evidence="4 6" id="KW-1133">Transmembrane helix</keyword>
<evidence type="ECO:0008006" key="9">
    <source>
        <dbReference type="Google" id="ProtNLM"/>
    </source>
</evidence>
<evidence type="ECO:0000256" key="6">
    <source>
        <dbReference type="SAM" id="Phobius"/>
    </source>
</evidence>
<keyword evidence="5 6" id="KW-0472">Membrane</keyword>
<name>A0A3D9LGW3_MARFU</name>
<evidence type="ECO:0000256" key="5">
    <source>
        <dbReference type="ARBA" id="ARBA00023136"/>
    </source>
</evidence>
<feature type="transmembrane region" description="Helical" evidence="6">
    <location>
        <begin position="164"/>
        <end position="187"/>
    </location>
</feature>
<keyword evidence="8" id="KW-1185">Reference proteome</keyword>
<evidence type="ECO:0000256" key="2">
    <source>
        <dbReference type="ARBA" id="ARBA00022475"/>
    </source>
</evidence>
<organism evidence="7 8">
    <name type="scientific">Marinoscillum furvescens DSM 4134</name>
    <dbReference type="NCBI Taxonomy" id="1122208"/>
    <lineage>
        <taxon>Bacteria</taxon>
        <taxon>Pseudomonadati</taxon>
        <taxon>Bacteroidota</taxon>
        <taxon>Cytophagia</taxon>
        <taxon>Cytophagales</taxon>
        <taxon>Reichenbachiellaceae</taxon>
        <taxon>Marinoscillum</taxon>
    </lineage>
</organism>
<evidence type="ECO:0000313" key="8">
    <source>
        <dbReference type="Proteomes" id="UP000256779"/>
    </source>
</evidence>
<protein>
    <recommendedName>
        <fullName evidence="9">Lysylphosphatidylglycerol synthase-like protein</fullName>
    </recommendedName>
</protein>
<dbReference type="RefSeq" id="WP_115866345.1">
    <property type="nucleotide sequence ID" value="NZ_QREG01000001.1"/>
</dbReference>